<dbReference type="InterPro" id="IPR032675">
    <property type="entry name" value="LRR_dom_sf"/>
</dbReference>
<feature type="region of interest" description="Disordered" evidence="3">
    <location>
        <begin position="1025"/>
        <end position="1055"/>
    </location>
</feature>
<dbReference type="InterPro" id="IPR050216">
    <property type="entry name" value="LRR_domain-containing"/>
</dbReference>
<dbReference type="SUPFAM" id="SSF52075">
    <property type="entry name" value="Outer arm dynein light chain 1"/>
    <property type="match status" value="1"/>
</dbReference>
<feature type="compositionally biased region" description="Polar residues" evidence="3">
    <location>
        <begin position="667"/>
        <end position="685"/>
    </location>
</feature>
<organism evidence="4">
    <name type="scientific">Dichomitus squalens</name>
    <dbReference type="NCBI Taxonomy" id="114155"/>
    <lineage>
        <taxon>Eukaryota</taxon>
        <taxon>Fungi</taxon>
        <taxon>Dikarya</taxon>
        <taxon>Basidiomycota</taxon>
        <taxon>Agaricomycotina</taxon>
        <taxon>Agaricomycetes</taxon>
        <taxon>Polyporales</taxon>
        <taxon>Polyporaceae</taxon>
        <taxon>Dichomitus</taxon>
    </lineage>
</organism>
<dbReference type="PROSITE" id="PS51450">
    <property type="entry name" value="LRR"/>
    <property type="match status" value="1"/>
</dbReference>
<dbReference type="GO" id="GO:0005737">
    <property type="term" value="C:cytoplasm"/>
    <property type="evidence" value="ECO:0007669"/>
    <property type="project" value="TreeGrafter"/>
</dbReference>
<evidence type="ECO:0000256" key="3">
    <source>
        <dbReference type="SAM" id="MobiDB-lite"/>
    </source>
</evidence>
<gene>
    <name evidence="4" type="ORF">BD311DRAFT_813975</name>
</gene>
<dbReference type="EMBL" id="ML143386">
    <property type="protein sequence ID" value="TBU35775.1"/>
    <property type="molecule type" value="Genomic_DNA"/>
</dbReference>
<dbReference type="SMART" id="SM00369">
    <property type="entry name" value="LRR_TYP"/>
    <property type="match status" value="3"/>
</dbReference>
<feature type="compositionally biased region" description="Low complexity" evidence="3">
    <location>
        <begin position="357"/>
        <end position="366"/>
    </location>
</feature>
<feature type="region of interest" description="Disordered" evidence="3">
    <location>
        <begin position="928"/>
        <end position="966"/>
    </location>
</feature>
<evidence type="ECO:0000256" key="1">
    <source>
        <dbReference type="ARBA" id="ARBA00022614"/>
    </source>
</evidence>
<feature type="compositionally biased region" description="Polar residues" evidence="3">
    <location>
        <begin position="230"/>
        <end position="241"/>
    </location>
</feature>
<dbReference type="PANTHER" id="PTHR48051">
    <property type="match status" value="1"/>
</dbReference>
<dbReference type="InterPro" id="IPR001611">
    <property type="entry name" value="Leu-rich_rpt"/>
</dbReference>
<dbReference type="AlphaFoldDB" id="A0A4Q9N6A5"/>
<protein>
    <submittedName>
        <fullName evidence="4">RAM signaling pathway protein-domain-containing protein</fullName>
    </submittedName>
</protein>
<feature type="compositionally biased region" description="Low complexity" evidence="3">
    <location>
        <begin position="635"/>
        <end position="662"/>
    </location>
</feature>
<dbReference type="PANTHER" id="PTHR48051:SF46">
    <property type="entry name" value="LEUCINE RICH REPEAT-CONTAINING DOMAIN PROTEIN"/>
    <property type="match status" value="1"/>
</dbReference>
<feature type="compositionally biased region" description="Low complexity" evidence="3">
    <location>
        <begin position="935"/>
        <end position="948"/>
    </location>
</feature>
<feature type="compositionally biased region" description="Polar residues" evidence="3">
    <location>
        <begin position="957"/>
        <end position="966"/>
    </location>
</feature>
<sequence>MSGSDGEHSARKSSTTSRTAALSPLPSLSLTRDHITDALAKSPDGGATLDLAYKGLTDVGESGAEELATVGHDEQTGTESSVVRIALAHNRLTTLPMAFSLLSRLRYLVLKNNSFTVFPDVLTVMPSLEILDISRNKIKRLPSQPGSLVNLRVFSLTRNKLHRLPPYLARFKQLTLLKVDQNPLEWPPIPVLEHGKNNNDPQSMSEWIRHLQAWLEDNAGTSGERKQSDDSITSDSGNDSSFLDAPRSDRTPSVHAESLYHARSFSLESDASSYFQLDHSPGPSRKPTTDGGPRLHLDPFFSSRIAKSATPSPRSPESAISPTDDSVLANGFHVGHARVPSHAHHTGNGINGTAKVSLKPIPSSKKSLPDLRPARQHFANGAPRAATHAADHFPSIHSHHPHHSITDEPVSASPISMDRAAPFERPVPSMDSERNSYFRRLSTLSAATISKAIPESLLAVVDAVRGILFALSQIYQTLQHYTVYAIDERLSAVLLKVLGPASSYMTHLIHTLDRFDTVSRRALPSPSICRAVIESCRDNVTVFGKAVSMLSLQLKVLAKHDDARYTRQMLLVLYGAMSEIAAAWAAIAAHVDAVRPYLWDARPPPASKLYASKTPTVRGAPSAGGDKPRPPASAPPHVSSPFLPAQQQQQQQQAPDTPSPQQRSHLRTNTPQQRSLDLGKSQITLSRRHAGSFSSKDVEIGKMLPSYVDPPPTPSMPSSFLPPGGGGYGGSGGGGGSASLMNGVGGHSTPTHGVRTMRRLVLPLGQQQHDWHSHGHGGGGASHSRQGSQSSLLTASHSSPSLGGAAFPAPLSGSSTLVDKEVIGAMRAAVEAAPEIWEMMDEMLDAEEQGDAEGEDGVANARAREEFREVLGRAKDVTERLRGSIAAVQQEGASHPHPQAVDGRALHDDAHLFVKTVIQLSHSLKTRGAVNANGPTSTPTPASSLAASHLNGHTKHAQNPTQLSSTLRTKMVKLTNATQEFVMLLHISSFSPAPTPGLRSYSPMVGFATAAASIVGAQPSPGLSPLATGLPEDGRLASNLSRNRVAGPVGSSKLL</sequence>
<feature type="region of interest" description="Disordered" evidence="3">
    <location>
        <begin position="709"/>
        <end position="740"/>
    </location>
</feature>
<feature type="compositionally biased region" description="Low complexity" evidence="3">
    <location>
        <begin position="12"/>
        <end position="23"/>
    </location>
</feature>
<feature type="region of interest" description="Disordered" evidence="3">
    <location>
        <begin position="274"/>
        <end position="371"/>
    </location>
</feature>
<keyword evidence="2" id="KW-0677">Repeat</keyword>
<proteinExistence type="predicted"/>
<feature type="compositionally biased region" description="Basic residues" evidence="3">
    <location>
        <begin position="335"/>
        <end position="345"/>
    </location>
</feature>
<keyword evidence="1" id="KW-0433">Leucine-rich repeat</keyword>
<feature type="compositionally biased region" description="Basic and acidic residues" evidence="3">
    <location>
        <begin position="1"/>
        <end position="10"/>
    </location>
</feature>
<accession>A0A4Q9N6A5</accession>
<evidence type="ECO:0000256" key="2">
    <source>
        <dbReference type="ARBA" id="ARBA00022737"/>
    </source>
</evidence>
<dbReference type="Pfam" id="PF13855">
    <property type="entry name" value="LRR_8"/>
    <property type="match status" value="1"/>
</dbReference>
<dbReference type="InterPro" id="IPR003591">
    <property type="entry name" value="Leu-rich_rpt_typical-subtyp"/>
</dbReference>
<dbReference type="Gene3D" id="3.80.10.10">
    <property type="entry name" value="Ribonuclease Inhibitor"/>
    <property type="match status" value="1"/>
</dbReference>
<dbReference type="InterPro" id="IPR019487">
    <property type="entry name" value="RAM_signalling_pathway_SOG2"/>
</dbReference>
<feature type="compositionally biased region" description="Low complexity" evidence="3">
    <location>
        <begin position="782"/>
        <end position="800"/>
    </location>
</feature>
<feature type="region of interest" description="Disordered" evidence="3">
    <location>
        <begin position="1"/>
        <end position="23"/>
    </location>
</feature>
<feature type="region of interest" description="Disordered" evidence="3">
    <location>
        <begin position="219"/>
        <end position="254"/>
    </location>
</feature>
<name>A0A4Q9N6A5_9APHY</name>
<feature type="compositionally biased region" description="Gly residues" evidence="3">
    <location>
        <begin position="723"/>
        <end position="737"/>
    </location>
</feature>
<feature type="region of interest" description="Disordered" evidence="3">
    <location>
        <begin position="608"/>
        <end position="697"/>
    </location>
</feature>
<dbReference type="Proteomes" id="UP000292957">
    <property type="component" value="Unassembled WGS sequence"/>
</dbReference>
<evidence type="ECO:0000313" key="4">
    <source>
        <dbReference type="EMBL" id="TBU35775.1"/>
    </source>
</evidence>
<reference evidence="4" key="1">
    <citation type="submission" date="2019-01" db="EMBL/GenBank/DDBJ databases">
        <title>Draft genome sequences of three monokaryotic isolates of the white-rot basidiomycete fungus Dichomitus squalens.</title>
        <authorList>
            <consortium name="DOE Joint Genome Institute"/>
            <person name="Lopez S.C."/>
            <person name="Andreopoulos B."/>
            <person name="Pangilinan J."/>
            <person name="Lipzen A."/>
            <person name="Riley R."/>
            <person name="Ahrendt S."/>
            <person name="Ng V."/>
            <person name="Barry K."/>
            <person name="Daum C."/>
            <person name="Grigoriev I.V."/>
            <person name="Hilden K.S."/>
            <person name="Makela M.R."/>
            <person name="de Vries R.P."/>
        </authorList>
    </citation>
    <scope>NUCLEOTIDE SEQUENCE [LARGE SCALE GENOMIC DNA]</scope>
    <source>
        <strain evidence="4">OM18370.1</strain>
    </source>
</reference>
<feature type="region of interest" description="Disordered" evidence="3">
    <location>
        <begin position="766"/>
        <end position="800"/>
    </location>
</feature>
<dbReference type="Pfam" id="PF10428">
    <property type="entry name" value="SOG2"/>
    <property type="match status" value="1"/>
</dbReference>
<dbReference type="OrthoDB" id="1394818at2759"/>